<organism evidence="9 10">
    <name type="scientific">Keuraliba virus</name>
    <dbReference type="NCBI Taxonomy" id="380440"/>
    <lineage>
        <taxon>Viruses</taxon>
        <taxon>Riboviria</taxon>
        <taxon>Orthornavirae</taxon>
        <taxon>Negarnaviricota</taxon>
        <taxon>Haploviricotina</taxon>
        <taxon>Monjiviricetes</taxon>
        <taxon>Mononegavirales</taxon>
        <taxon>Rhabdoviridae</taxon>
        <taxon>Alpharhabdovirinae</taxon>
        <taxon>Ledantevirus</taxon>
        <taxon>Ledantevirus keuraliba</taxon>
    </lineage>
</organism>
<evidence type="ECO:0000313" key="10">
    <source>
        <dbReference type="Proteomes" id="UP000202452"/>
    </source>
</evidence>
<dbReference type="KEGG" id="vg:37627377"/>
<dbReference type="GO" id="GO:0019031">
    <property type="term" value="C:viral envelope"/>
    <property type="evidence" value="ECO:0007669"/>
    <property type="project" value="InterPro"/>
</dbReference>
<evidence type="ECO:0000256" key="3">
    <source>
        <dbReference type="ARBA" id="ARBA00017678"/>
    </source>
</evidence>
<dbReference type="EMBL" id="KM205021">
    <property type="protein sequence ID" value="AJR28570.1"/>
    <property type="molecule type" value="Viral_cRNA"/>
</dbReference>
<evidence type="ECO:0000256" key="8">
    <source>
        <dbReference type="SAM" id="MobiDB-lite"/>
    </source>
</evidence>
<keyword evidence="4" id="KW-0946">Virion</keyword>
<dbReference type="Proteomes" id="UP000202452">
    <property type="component" value="Segment"/>
</dbReference>
<feature type="region of interest" description="Disordered" evidence="8">
    <location>
        <begin position="1"/>
        <end position="28"/>
    </location>
</feature>
<proteinExistence type="predicted"/>
<dbReference type="GO" id="GO:0033645">
    <property type="term" value="C:host cell endomembrane system"/>
    <property type="evidence" value="ECO:0007669"/>
    <property type="project" value="UniProtKB-SubCell"/>
</dbReference>
<feature type="compositionally biased region" description="Basic residues" evidence="8">
    <location>
        <begin position="1"/>
        <end position="11"/>
    </location>
</feature>
<protein>
    <recommendedName>
        <fullName evidence="3">Matrix protein</fullName>
    </recommendedName>
</protein>
<evidence type="ECO:0000256" key="2">
    <source>
        <dbReference type="ARBA" id="ARBA00004531"/>
    </source>
</evidence>
<dbReference type="InterPro" id="IPR009397">
    <property type="entry name" value="Vesiculo_matrix"/>
</dbReference>
<evidence type="ECO:0000256" key="1">
    <source>
        <dbReference type="ARBA" id="ARBA00004328"/>
    </source>
</evidence>
<keyword evidence="10" id="KW-1185">Reference proteome</keyword>
<comment type="subcellular location">
    <subcellularLocation>
        <location evidence="2">Host endomembrane system</location>
        <topology evidence="2">Peripheral membrane protein</topology>
    </subcellularLocation>
    <subcellularLocation>
        <location evidence="1">Virion</location>
    </subcellularLocation>
</comment>
<dbReference type="OrthoDB" id="15843at10239"/>
<name>A0A0D3R293_9RHAB</name>
<evidence type="ECO:0000313" key="9">
    <source>
        <dbReference type="EMBL" id="AJR28570.1"/>
    </source>
</evidence>
<evidence type="ECO:0000256" key="4">
    <source>
        <dbReference type="ARBA" id="ARBA00022844"/>
    </source>
</evidence>
<evidence type="ECO:0000256" key="7">
    <source>
        <dbReference type="ARBA" id="ARBA00023311"/>
    </source>
</evidence>
<sequence>MFSRLRRGLARKTKDDDETLFSDPPAYDQEDFFTPLKPSAPPPDEETLKLETLHVEAELVVKTQVGIRTMSELLQILGVWIDQCSGPVRQRHLDLWVYLCLGLHVRKDPGVKSHNVYRSALDAPVTFAHSTGVKEKFAFSNCTQNFFQKFKGKDCDIDFTCKLTETKRRGVPAHVIYNQVLKNGAPPPPPTEIFSQYEVDVKLGPNGEHEIFAHST</sequence>
<dbReference type="GO" id="GO:0039660">
    <property type="term" value="F:structural constituent of virion"/>
    <property type="evidence" value="ECO:0007669"/>
    <property type="project" value="UniProtKB-KW"/>
</dbReference>
<evidence type="ECO:0000256" key="5">
    <source>
        <dbReference type="ARBA" id="ARBA00022870"/>
    </source>
</evidence>
<dbReference type="RefSeq" id="YP_009362197.1">
    <property type="nucleotide sequence ID" value="NC_034540.1"/>
</dbReference>
<keyword evidence="7" id="KW-0468">Viral matrix protein</keyword>
<reference evidence="9 10" key="1">
    <citation type="journal article" date="2015" name="PLoS Pathog.">
        <title>Evolution of genome size and complexity in the rhabdoviridae.</title>
        <authorList>
            <person name="Walker P.J."/>
            <person name="Firth C."/>
            <person name="Widen S.G."/>
            <person name="Blasdell K.R."/>
            <person name="Guzman H."/>
            <person name="Wood T.G."/>
            <person name="Paradkar P.N."/>
            <person name="Holmes E.C."/>
            <person name="Tesh R.B."/>
            <person name="Vasilakis N."/>
        </authorList>
    </citation>
    <scope>NUCLEOTIDE SEQUENCE [LARGE SCALE GENOMIC DNA]</scope>
    <source>
        <strain evidence="9 10">DakAnD5314</strain>
    </source>
</reference>
<evidence type="ECO:0000256" key="6">
    <source>
        <dbReference type="ARBA" id="ARBA00023136"/>
    </source>
</evidence>
<dbReference type="GeneID" id="37627377"/>
<accession>A0A0D3R293</accession>
<keyword evidence="5" id="KW-1043">Host membrane</keyword>
<keyword evidence="6" id="KW-0472">Membrane</keyword>
<dbReference type="Pfam" id="PF06326">
    <property type="entry name" value="Vesiculo_matrix"/>
    <property type="match status" value="1"/>
</dbReference>